<dbReference type="HAMAP" id="MF_00984">
    <property type="entry name" value="SSB"/>
    <property type="match status" value="1"/>
</dbReference>
<evidence type="ECO:0000313" key="6">
    <source>
        <dbReference type="Proteomes" id="UP001432180"/>
    </source>
</evidence>
<comment type="caution">
    <text evidence="2">Lacks conserved residue(s) required for the propagation of feature annotation.</text>
</comment>
<name>A0ABZ0S863_9GAMM</name>
<keyword evidence="2" id="KW-0227">DNA damage</keyword>
<dbReference type="InterPro" id="IPR011344">
    <property type="entry name" value="ssDNA-bd"/>
</dbReference>
<proteinExistence type="inferred from homology"/>
<comment type="subunit">
    <text evidence="2">Homotetramer.</text>
</comment>
<evidence type="ECO:0000256" key="1">
    <source>
        <dbReference type="ARBA" id="ARBA00023125"/>
    </source>
</evidence>
<reference evidence="5 6" key="1">
    <citation type="journal article" date="2023" name="Microorganisms">
        <title>Thiorhodovibrio frisius and Trv. litoralis spp. nov., Two Novel Members from a Clade of Fastidious Purple Sulfur Bacteria That Exhibit Unique Red-Shifted Light-Harvesting Capabilities.</title>
        <authorList>
            <person name="Methner A."/>
            <person name="Kuzyk S.B."/>
            <person name="Petersen J."/>
            <person name="Bauer S."/>
            <person name="Brinkmann H."/>
            <person name="Sichau K."/>
            <person name="Wanner G."/>
            <person name="Wolf J."/>
            <person name="Neumann-Schaal M."/>
            <person name="Henke P."/>
            <person name="Tank M."/>
            <person name="Sproer C."/>
            <person name="Bunk B."/>
            <person name="Overmann J."/>
        </authorList>
    </citation>
    <scope>NUCLEOTIDE SEQUENCE [LARGE SCALE GENOMIC DNA]</scope>
    <source>
        <strain evidence="5 6">DSM 6702</strain>
    </source>
</reference>
<dbReference type="EMBL" id="CP121472">
    <property type="protein sequence ID" value="WPL16684.1"/>
    <property type="molecule type" value="Genomic_DNA"/>
</dbReference>
<dbReference type="InterPro" id="IPR000424">
    <property type="entry name" value="Primosome_PriB/ssb"/>
</dbReference>
<dbReference type="Gene3D" id="2.40.50.140">
    <property type="entry name" value="Nucleic acid-binding proteins"/>
    <property type="match status" value="1"/>
</dbReference>
<dbReference type="Pfam" id="PF00436">
    <property type="entry name" value="SSB"/>
    <property type="match status" value="1"/>
</dbReference>
<keyword evidence="2" id="KW-0234">DNA repair</keyword>
<evidence type="ECO:0000256" key="3">
    <source>
        <dbReference type="PIRNR" id="PIRNR002070"/>
    </source>
</evidence>
<dbReference type="PROSITE" id="PS50935">
    <property type="entry name" value="SSB"/>
    <property type="match status" value="1"/>
</dbReference>
<evidence type="ECO:0000256" key="2">
    <source>
        <dbReference type="HAMAP-Rule" id="MF_00984"/>
    </source>
</evidence>
<evidence type="ECO:0000256" key="4">
    <source>
        <dbReference type="SAM" id="MobiDB-lite"/>
    </source>
</evidence>
<dbReference type="PANTHER" id="PTHR10302">
    <property type="entry name" value="SINGLE-STRANDED DNA-BINDING PROTEIN"/>
    <property type="match status" value="1"/>
</dbReference>
<keyword evidence="6" id="KW-1185">Reference proteome</keyword>
<organism evidence="5 6">
    <name type="scientific">Thiorhodovibrio winogradskyi</name>
    <dbReference type="NCBI Taxonomy" id="77007"/>
    <lineage>
        <taxon>Bacteria</taxon>
        <taxon>Pseudomonadati</taxon>
        <taxon>Pseudomonadota</taxon>
        <taxon>Gammaproteobacteria</taxon>
        <taxon>Chromatiales</taxon>
        <taxon>Chromatiaceae</taxon>
        <taxon>Thiorhodovibrio</taxon>
    </lineage>
</organism>
<evidence type="ECO:0000313" key="5">
    <source>
        <dbReference type="EMBL" id="WPL16684.1"/>
    </source>
</evidence>
<feature type="compositionally biased region" description="Low complexity" evidence="4">
    <location>
        <begin position="162"/>
        <end position="172"/>
    </location>
</feature>
<dbReference type="RefSeq" id="WP_328987227.1">
    <property type="nucleotide sequence ID" value="NZ_CP121472.1"/>
</dbReference>
<keyword evidence="2" id="KW-0233">DNA recombination</keyword>
<dbReference type="Proteomes" id="UP001432180">
    <property type="component" value="Chromosome"/>
</dbReference>
<comment type="function">
    <text evidence="2">Plays an important role in DNA replication, recombination and repair. Binds to ssDNA and to an array of partner proteins to recruit them to their sites of action during DNA metabolism.</text>
</comment>
<dbReference type="PANTHER" id="PTHR10302:SF27">
    <property type="entry name" value="SINGLE-STRANDED DNA-BINDING PROTEIN"/>
    <property type="match status" value="1"/>
</dbReference>
<feature type="short sequence motif" description="Important for interaction with partner proteins" evidence="2">
    <location>
        <begin position="184"/>
        <end position="189"/>
    </location>
</feature>
<dbReference type="PIRSF" id="PIRSF002070">
    <property type="entry name" value="SSB"/>
    <property type="match status" value="1"/>
</dbReference>
<feature type="region of interest" description="Disordered" evidence="4">
    <location>
        <begin position="113"/>
        <end position="189"/>
    </location>
</feature>
<keyword evidence="1 2" id="KW-0238">DNA-binding</keyword>
<keyword evidence="2" id="KW-0235">DNA replication</keyword>
<sequence>MASRGVNKVIIVGNLGNDPDTRYMPSGDPVTNFSVATSEVWNDKNTGERQERTEWHRVAIFGRTAEVAKQYLRKGSKVYIEGKLRTRKWQGQDGQDRYTTEIIVDMSGSMQMLDSRAGGGAAEGDSGSGWQSGSATGAPAAQSHAEATNSYPSQPPPPHQPSQPQQAPSQSNTPPPGDFDQPFDDDIPF</sequence>
<accession>A0ABZ0S863</accession>
<dbReference type="SUPFAM" id="SSF50249">
    <property type="entry name" value="Nucleic acid-binding proteins"/>
    <property type="match status" value="1"/>
</dbReference>
<dbReference type="CDD" id="cd04496">
    <property type="entry name" value="SSB_OBF"/>
    <property type="match status" value="1"/>
</dbReference>
<protein>
    <recommendedName>
        <fullName evidence="2 3">Single-stranded DNA-binding protein</fullName>
        <shortName evidence="2">SSB</shortName>
    </recommendedName>
</protein>
<dbReference type="InterPro" id="IPR012340">
    <property type="entry name" value="NA-bd_OB-fold"/>
</dbReference>
<dbReference type="NCBIfam" id="TIGR00621">
    <property type="entry name" value="ssb"/>
    <property type="match status" value="1"/>
</dbReference>
<gene>
    <name evidence="5" type="primary">ssb_1</name>
    <name evidence="5" type="ORF">Thiowin_01653</name>
</gene>